<reference evidence="2" key="1">
    <citation type="submission" date="2024-10" db="EMBL/GenBank/DDBJ databases">
        <authorList>
            <person name="Ryan C."/>
        </authorList>
    </citation>
    <scope>NUCLEOTIDE SEQUENCE [LARGE SCALE GENOMIC DNA]</scope>
</reference>
<organism evidence="2 3">
    <name type="scientific">Urochloa decumbens</name>
    <dbReference type="NCBI Taxonomy" id="240449"/>
    <lineage>
        <taxon>Eukaryota</taxon>
        <taxon>Viridiplantae</taxon>
        <taxon>Streptophyta</taxon>
        <taxon>Embryophyta</taxon>
        <taxon>Tracheophyta</taxon>
        <taxon>Spermatophyta</taxon>
        <taxon>Magnoliopsida</taxon>
        <taxon>Liliopsida</taxon>
        <taxon>Poales</taxon>
        <taxon>Poaceae</taxon>
        <taxon>PACMAD clade</taxon>
        <taxon>Panicoideae</taxon>
        <taxon>Panicodae</taxon>
        <taxon>Paniceae</taxon>
        <taxon>Melinidinae</taxon>
        <taxon>Urochloa</taxon>
    </lineage>
</organism>
<accession>A0ABC9BVQ2</accession>
<dbReference type="InterPro" id="IPR007658">
    <property type="entry name" value="DUF594"/>
</dbReference>
<gene>
    <name evidence="2" type="ORF">URODEC1_LOCUS69435</name>
</gene>
<dbReference type="EMBL" id="OZ075138">
    <property type="protein sequence ID" value="CAL5009342.1"/>
    <property type="molecule type" value="Genomic_DNA"/>
</dbReference>
<proteinExistence type="predicted"/>
<name>A0ABC9BVQ2_9POAL</name>
<evidence type="ECO:0000313" key="2">
    <source>
        <dbReference type="EMBL" id="CAL5009342.1"/>
    </source>
</evidence>
<keyword evidence="1" id="KW-1133">Transmembrane helix</keyword>
<evidence type="ECO:0000313" key="3">
    <source>
        <dbReference type="Proteomes" id="UP001497457"/>
    </source>
</evidence>
<dbReference type="PANTHER" id="PTHR31325">
    <property type="entry name" value="OS01G0798800 PROTEIN-RELATED"/>
    <property type="match status" value="1"/>
</dbReference>
<dbReference type="Proteomes" id="UP001497457">
    <property type="component" value="Chromosome 28b"/>
</dbReference>
<dbReference type="AlphaFoldDB" id="A0ABC9BVQ2"/>
<sequence length="376" mass="43843">MRGDYNATDVIITFALLYCILILEYIIASVMVIINIMSNDNRCFRRIHRWFYHKQPWPDQVAQYNIIGYLARNKRHSWFRRFATLLGCKDHIDQLWCMKLSKSSPDITKLVHNYLAEGWKHHIKDLATYQAFNDNRGQWTLKQEGCGGSLEWSLQRPFDESVLLWHLATDFCFHRRDTHASHEVPRRCREISNYMAYLLFVNPEMLMTGARCSLFRAAYREIKRVLQEENTSLDGGPENMPPPMMPVDEKKLTLKILEQVMVTVGSGAPHDARWLAHYLMELCNESENKMWRVIQGVWVEMLCFSAGRCRGYLHAKSLGKGGEYLSYVWLLMSYMGMETLAERMQLVQGAEEEEAAWCQSRRPYSPTDGKCSGNNV</sequence>
<keyword evidence="1" id="KW-0472">Membrane</keyword>
<evidence type="ECO:0000256" key="1">
    <source>
        <dbReference type="SAM" id="Phobius"/>
    </source>
</evidence>
<feature type="transmembrane region" description="Helical" evidence="1">
    <location>
        <begin position="12"/>
        <end position="36"/>
    </location>
</feature>
<keyword evidence="3" id="KW-1185">Reference proteome</keyword>
<protein>
    <recommendedName>
        <fullName evidence="4">DUF4220 domain-containing protein</fullName>
    </recommendedName>
</protein>
<dbReference type="Pfam" id="PF04578">
    <property type="entry name" value="DUF594"/>
    <property type="match status" value="1"/>
</dbReference>
<evidence type="ECO:0008006" key="4">
    <source>
        <dbReference type="Google" id="ProtNLM"/>
    </source>
</evidence>
<keyword evidence="1" id="KW-0812">Transmembrane</keyword>